<gene>
    <name evidence="2" type="ORF">N658DRAFT_519097</name>
</gene>
<evidence type="ECO:0000313" key="2">
    <source>
        <dbReference type="EMBL" id="KAK4096623.1"/>
    </source>
</evidence>
<accession>A0AAN6PRW2</accession>
<dbReference type="EMBL" id="MU863704">
    <property type="protein sequence ID" value="KAK4096623.1"/>
    <property type="molecule type" value="Genomic_DNA"/>
</dbReference>
<protein>
    <recommendedName>
        <fullName evidence="1">DUF7587 domain-containing protein</fullName>
    </recommendedName>
</protein>
<dbReference type="Pfam" id="PF24494">
    <property type="entry name" value="DUF7587"/>
    <property type="match status" value="1"/>
</dbReference>
<evidence type="ECO:0000313" key="3">
    <source>
        <dbReference type="Proteomes" id="UP001305647"/>
    </source>
</evidence>
<keyword evidence="3" id="KW-1185">Reference proteome</keyword>
<dbReference type="AlphaFoldDB" id="A0AAN6PRW2"/>
<organism evidence="2 3">
    <name type="scientific">Parathielavia hyrcaniae</name>
    <dbReference type="NCBI Taxonomy" id="113614"/>
    <lineage>
        <taxon>Eukaryota</taxon>
        <taxon>Fungi</taxon>
        <taxon>Dikarya</taxon>
        <taxon>Ascomycota</taxon>
        <taxon>Pezizomycotina</taxon>
        <taxon>Sordariomycetes</taxon>
        <taxon>Sordariomycetidae</taxon>
        <taxon>Sordariales</taxon>
        <taxon>Chaetomiaceae</taxon>
        <taxon>Parathielavia</taxon>
    </lineage>
</organism>
<evidence type="ECO:0000259" key="1">
    <source>
        <dbReference type="Pfam" id="PF24494"/>
    </source>
</evidence>
<feature type="domain" description="DUF7587" evidence="1">
    <location>
        <begin position="43"/>
        <end position="166"/>
    </location>
</feature>
<comment type="caution">
    <text evidence="2">The sequence shown here is derived from an EMBL/GenBank/DDBJ whole genome shotgun (WGS) entry which is preliminary data.</text>
</comment>
<reference evidence="2" key="1">
    <citation type="journal article" date="2023" name="Mol. Phylogenet. Evol.">
        <title>Genome-scale phylogeny and comparative genomics of the fungal order Sordariales.</title>
        <authorList>
            <person name="Hensen N."/>
            <person name="Bonometti L."/>
            <person name="Westerberg I."/>
            <person name="Brannstrom I.O."/>
            <person name="Guillou S."/>
            <person name="Cros-Aarteil S."/>
            <person name="Calhoun S."/>
            <person name="Haridas S."/>
            <person name="Kuo A."/>
            <person name="Mondo S."/>
            <person name="Pangilinan J."/>
            <person name="Riley R."/>
            <person name="LaButti K."/>
            <person name="Andreopoulos B."/>
            <person name="Lipzen A."/>
            <person name="Chen C."/>
            <person name="Yan M."/>
            <person name="Daum C."/>
            <person name="Ng V."/>
            <person name="Clum A."/>
            <person name="Steindorff A."/>
            <person name="Ohm R.A."/>
            <person name="Martin F."/>
            <person name="Silar P."/>
            <person name="Natvig D.O."/>
            <person name="Lalanne C."/>
            <person name="Gautier V."/>
            <person name="Ament-Velasquez S.L."/>
            <person name="Kruys A."/>
            <person name="Hutchinson M.I."/>
            <person name="Powell A.J."/>
            <person name="Barry K."/>
            <person name="Miller A.N."/>
            <person name="Grigoriev I.V."/>
            <person name="Debuchy R."/>
            <person name="Gladieux P."/>
            <person name="Hiltunen Thoren M."/>
            <person name="Johannesson H."/>
        </authorList>
    </citation>
    <scope>NUCLEOTIDE SEQUENCE</scope>
    <source>
        <strain evidence="2">CBS 757.83</strain>
    </source>
</reference>
<proteinExistence type="predicted"/>
<reference evidence="2" key="2">
    <citation type="submission" date="2023-05" db="EMBL/GenBank/DDBJ databases">
        <authorList>
            <consortium name="Lawrence Berkeley National Laboratory"/>
            <person name="Steindorff A."/>
            <person name="Hensen N."/>
            <person name="Bonometti L."/>
            <person name="Westerberg I."/>
            <person name="Brannstrom I.O."/>
            <person name="Guillou S."/>
            <person name="Cros-Aarteil S."/>
            <person name="Calhoun S."/>
            <person name="Haridas S."/>
            <person name="Kuo A."/>
            <person name="Mondo S."/>
            <person name="Pangilinan J."/>
            <person name="Riley R."/>
            <person name="Labutti K."/>
            <person name="Andreopoulos B."/>
            <person name="Lipzen A."/>
            <person name="Chen C."/>
            <person name="Yanf M."/>
            <person name="Daum C."/>
            <person name="Ng V."/>
            <person name="Clum A."/>
            <person name="Ohm R."/>
            <person name="Martin F."/>
            <person name="Silar P."/>
            <person name="Natvig D."/>
            <person name="Lalanne C."/>
            <person name="Gautier V."/>
            <person name="Ament-Velasquez S.L."/>
            <person name="Kruys A."/>
            <person name="Hutchinson M.I."/>
            <person name="Powell A.J."/>
            <person name="Barry K."/>
            <person name="Miller A.N."/>
            <person name="Grigoriev I.V."/>
            <person name="Debuchy R."/>
            <person name="Gladieux P."/>
            <person name="Thoren M.H."/>
            <person name="Johannesson H."/>
        </authorList>
    </citation>
    <scope>NUCLEOTIDE SEQUENCE</scope>
    <source>
        <strain evidence="2">CBS 757.83</strain>
    </source>
</reference>
<sequence>MQTHQALDDISGGLHSLRLDPPDCLPFNPSGERDWLRATFNDVPRYLFRVFTPKSRGRTDQTWTRSMDATNGIPNARLDIFARDNEGEVADMLNRHLRWWKGDEDNLVSWTSSLLFALVYIFHLHANTTHGSELKDISLCVVDTTFFPTGVFLRDLDLIRAFRASDEFLDDFGDLQLKNRGGIEDKCKLVSAQAMIDRGLYDLQPRFKEFAAWPKAWRPPWANPVLELRKEFNRELGDACEVSLKEQLAAMNIADLFGGRWALPLAANAFALRPRRCWNERILATFRSCRFTGSFSS</sequence>
<dbReference type="InterPro" id="IPR056009">
    <property type="entry name" value="DUF7587"/>
</dbReference>
<name>A0AAN6PRW2_9PEZI</name>
<dbReference type="Proteomes" id="UP001305647">
    <property type="component" value="Unassembled WGS sequence"/>
</dbReference>